<gene>
    <name evidence="3" type="ORF">FBGL_06010</name>
    <name evidence="2" type="ORF">FGL01_04140</name>
    <name evidence="4" type="ORF">SAMN05192550_1317</name>
</gene>
<dbReference type="AlphaFoldDB" id="A0A1B9DRB0"/>
<dbReference type="Gene3D" id="2.60.40.10">
    <property type="entry name" value="Immunoglobulins"/>
    <property type="match status" value="1"/>
</dbReference>
<evidence type="ECO:0000313" key="6">
    <source>
        <dbReference type="Proteomes" id="UP000182367"/>
    </source>
</evidence>
<evidence type="ECO:0000313" key="3">
    <source>
        <dbReference type="EMBL" id="OCB72218.1"/>
    </source>
</evidence>
<dbReference type="EMBL" id="BJVF01000001">
    <property type="protein sequence ID" value="GEL09675.1"/>
    <property type="molecule type" value="Genomic_DNA"/>
</dbReference>
<evidence type="ECO:0000256" key="1">
    <source>
        <dbReference type="SAM" id="SignalP"/>
    </source>
</evidence>
<dbReference type="InterPro" id="IPR013783">
    <property type="entry name" value="Ig-like_fold"/>
</dbReference>
<dbReference type="Proteomes" id="UP000321579">
    <property type="component" value="Unassembled WGS sequence"/>
</dbReference>
<feature type="chain" id="PRO_5044556172" description="Fibronectin type-III domain-containing protein" evidence="1">
    <location>
        <begin position="21"/>
        <end position="234"/>
    </location>
</feature>
<dbReference type="EMBL" id="LVEO01000013">
    <property type="protein sequence ID" value="OCB72218.1"/>
    <property type="molecule type" value="Genomic_DNA"/>
</dbReference>
<organism evidence="3 5">
    <name type="scientific">Flavobacterium glycines</name>
    <dbReference type="NCBI Taxonomy" id="551990"/>
    <lineage>
        <taxon>Bacteria</taxon>
        <taxon>Pseudomonadati</taxon>
        <taxon>Bacteroidota</taxon>
        <taxon>Flavobacteriia</taxon>
        <taxon>Flavobacteriales</taxon>
        <taxon>Flavobacteriaceae</taxon>
        <taxon>Flavobacterium</taxon>
    </lineage>
</organism>
<keyword evidence="6" id="KW-1185">Reference proteome</keyword>
<sequence length="234" mass="25667">MRKSLIYFVLSLVILNTACSSDNNETSVPVVGELNLATPFDNSTCEGVSTSTTKCEVTLSWLSTSDNETYVLTVTNLNTNKVVLIKNDIKTTSYKLTLDKKVPFSWTVSSRDNLTKQIINKSSIWKFYASAGESISNFAPFPADLLAPIQDKIVIPVDGKIVLKWAGADANGDSLKYTVYIDKVDGKQTPAAELTNITTTQATVNVSSGVYYWRVKSTDSNSSSFSQIIRFTVN</sequence>
<reference evidence="4 6" key="3">
    <citation type="submission" date="2016-10" db="EMBL/GenBank/DDBJ databases">
        <authorList>
            <person name="Varghese N."/>
            <person name="Submissions S."/>
        </authorList>
    </citation>
    <scope>NUCLEOTIDE SEQUENCE [LARGE SCALE GENOMIC DNA]</scope>
    <source>
        <strain evidence="4 6">Gm-149</strain>
    </source>
</reference>
<reference evidence="2 7" key="4">
    <citation type="submission" date="2019-07" db="EMBL/GenBank/DDBJ databases">
        <title>Whole genome shotgun sequence of Flavobacterium glycines NBRC 105008.</title>
        <authorList>
            <person name="Hosoyama A."/>
            <person name="Uohara A."/>
            <person name="Ohji S."/>
            <person name="Ichikawa N."/>
        </authorList>
    </citation>
    <scope>NUCLEOTIDE SEQUENCE [LARGE SCALE GENOMIC DNA]</scope>
    <source>
        <strain evidence="2 7">NBRC 105008</strain>
    </source>
</reference>
<evidence type="ECO:0000313" key="7">
    <source>
        <dbReference type="Proteomes" id="UP000321579"/>
    </source>
</evidence>
<feature type="signal peptide" evidence="1">
    <location>
        <begin position="1"/>
        <end position="20"/>
    </location>
</feature>
<protein>
    <recommendedName>
        <fullName evidence="8">Fibronectin type-III domain-containing protein</fullName>
    </recommendedName>
</protein>
<dbReference type="RefSeq" id="WP_066326675.1">
    <property type="nucleotide sequence ID" value="NZ_BJVF01000001.1"/>
</dbReference>
<dbReference type="OrthoDB" id="789771at2"/>
<accession>A0A1B9DRB0</accession>
<dbReference type="Proteomes" id="UP000093226">
    <property type="component" value="Unassembled WGS sequence"/>
</dbReference>
<proteinExistence type="predicted"/>
<evidence type="ECO:0008006" key="8">
    <source>
        <dbReference type="Google" id="ProtNLM"/>
    </source>
</evidence>
<evidence type="ECO:0000313" key="4">
    <source>
        <dbReference type="EMBL" id="SDI97878.1"/>
    </source>
</evidence>
<dbReference type="EMBL" id="FNEO01000001">
    <property type="protein sequence ID" value="SDI97878.1"/>
    <property type="molecule type" value="Genomic_DNA"/>
</dbReference>
<dbReference type="STRING" id="551990.SAMN05192550_1317"/>
<evidence type="ECO:0000313" key="2">
    <source>
        <dbReference type="EMBL" id="GEL09675.1"/>
    </source>
</evidence>
<keyword evidence="1" id="KW-0732">Signal</keyword>
<evidence type="ECO:0000313" key="5">
    <source>
        <dbReference type="Proteomes" id="UP000093226"/>
    </source>
</evidence>
<dbReference type="Proteomes" id="UP000182367">
    <property type="component" value="Unassembled WGS sequence"/>
</dbReference>
<reference evidence="3" key="2">
    <citation type="submission" date="2016-03" db="EMBL/GenBank/DDBJ databases">
        <authorList>
            <person name="Ploux O."/>
        </authorList>
    </citation>
    <scope>NUCLEOTIDE SEQUENCE</scope>
    <source>
        <strain evidence="3">NBRC 105008</strain>
    </source>
</reference>
<name>A0A1B9DRB0_9FLAO</name>
<comment type="caution">
    <text evidence="3">The sequence shown here is derived from an EMBL/GenBank/DDBJ whole genome shotgun (WGS) entry which is preliminary data.</text>
</comment>
<reference evidence="5" key="1">
    <citation type="submission" date="2016-03" db="EMBL/GenBank/DDBJ databases">
        <title>Draft genome sequence of Paenibacillus glacialis DSM 22343.</title>
        <authorList>
            <person name="Shin S.-K."/>
            <person name="Yi H."/>
        </authorList>
    </citation>
    <scope>NUCLEOTIDE SEQUENCE [LARGE SCALE GENOMIC DNA]</scope>
    <source>
        <strain evidence="5">NBRC 105008</strain>
    </source>
</reference>